<dbReference type="PANTHER" id="PTHR14871">
    <property type="entry name" value="DYNEIN REGULATORY COMPLEX PROTEIN 9"/>
    <property type="match status" value="1"/>
</dbReference>
<evidence type="ECO:0000256" key="4">
    <source>
        <dbReference type="ARBA" id="ARBA00023212"/>
    </source>
</evidence>
<protein>
    <recommendedName>
        <fullName evidence="9">Dynein regulatory complex protein 9</fullName>
    </recommendedName>
</protein>
<feature type="compositionally biased region" description="Basic and acidic residues" evidence="6">
    <location>
        <begin position="235"/>
        <end position="254"/>
    </location>
</feature>
<gene>
    <name evidence="7" type="ORF">PECAL_5P09330</name>
</gene>
<comment type="caution">
    <text evidence="7">The sequence shown here is derived from an EMBL/GenBank/DDBJ whole genome shotgun (WGS) entry which is preliminary data.</text>
</comment>
<dbReference type="EMBL" id="CAKKNE010000005">
    <property type="protein sequence ID" value="CAH0376358.1"/>
    <property type="molecule type" value="Genomic_DNA"/>
</dbReference>
<dbReference type="AlphaFoldDB" id="A0A8J2SPG3"/>
<reference evidence="7" key="1">
    <citation type="submission" date="2021-11" db="EMBL/GenBank/DDBJ databases">
        <authorList>
            <consortium name="Genoscope - CEA"/>
            <person name="William W."/>
        </authorList>
    </citation>
    <scope>NUCLEOTIDE SEQUENCE</scope>
</reference>
<keyword evidence="4" id="KW-0206">Cytoskeleton</keyword>
<dbReference type="OrthoDB" id="10254713at2759"/>
<proteinExistence type="predicted"/>
<accession>A0A8J2SPG3</accession>
<evidence type="ECO:0000256" key="2">
    <source>
        <dbReference type="ARBA" id="ARBA00004316"/>
    </source>
</evidence>
<keyword evidence="8" id="KW-1185">Reference proteome</keyword>
<feature type="region of interest" description="Disordered" evidence="6">
    <location>
        <begin position="234"/>
        <end position="254"/>
    </location>
</feature>
<dbReference type="InterPro" id="IPR042618">
    <property type="entry name" value="IQCG"/>
</dbReference>
<evidence type="ECO:0000256" key="1">
    <source>
        <dbReference type="ARBA" id="ARBA00004245"/>
    </source>
</evidence>
<evidence type="ECO:0000256" key="3">
    <source>
        <dbReference type="ARBA" id="ARBA00022490"/>
    </source>
</evidence>
<dbReference type="GO" id="GO:0005856">
    <property type="term" value="C:cytoskeleton"/>
    <property type="evidence" value="ECO:0007669"/>
    <property type="project" value="UniProtKB-SubCell"/>
</dbReference>
<dbReference type="PANTHER" id="PTHR14871:SF1">
    <property type="entry name" value="DYNEIN REGULATORY COMPLEX PROTEIN 9"/>
    <property type="match status" value="1"/>
</dbReference>
<evidence type="ECO:0000313" key="8">
    <source>
        <dbReference type="Proteomes" id="UP000789595"/>
    </source>
</evidence>
<sequence>MSLSSVEGRRAAAVLEETIRKLTFLEAISPDILQHRDELTKFVGDEVSQIIGDQRLLEERYEGLISQRSKLRGVANKFRYKLVQTEIEGVSRKLRNSTKSLCQNLKDNPDISGNLFKIQRERQDLIEIIEQTINELRENGSFTTLIAKVTKDIDDQNRLRGSLRREREISDTARQLDKEIAQEKLRHLRQVAEQQALITQLKQQLKSIKSKTAIDVNSLQTVAEARTCSTARVHRQTERSQEIKASSLERHRETEKMVHASTLEFLEMKQQELANKLTWWANKYRDDYAKLELRLKTLTQERISNLDRLTILKKRRDSELKAEHSMRANIESRDELERRCLVKSHKERGAAAAIQSAVRAFLDRKAEEDARRAADKKKKKGGKK</sequence>
<keyword evidence="5" id="KW-0966">Cell projection</keyword>
<organism evidence="7 8">
    <name type="scientific">Pelagomonas calceolata</name>
    <dbReference type="NCBI Taxonomy" id="35677"/>
    <lineage>
        <taxon>Eukaryota</taxon>
        <taxon>Sar</taxon>
        <taxon>Stramenopiles</taxon>
        <taxon>Ochrophyta</taxon>
        <taxon>Pelagophyceae</taxon>
        <taxon>Pelagomonadales</taxon>
        <taxon>Pelagomonadaceae</taxon>
        <taxon>Pelagomonas</taxon>
    </lineage>
</organism>
<dbReference type="GO" id="GO:0005737">
    <property type="term" value="C:cytoplasm"/>
    <property type="evidence" value="ECO:0007669"/>
    <property type="project" value="TreeGrafter"/>
</dbReference>
<comment type="subcellular location">
    <subcellularLocation>
        <location evidence="2">Cell projection</location>
    </subcellularLocation>
    <subcellularLocation>
        <location evidence="1">Cytoplasm</location>
        <location evidence="1">Cytoskeleton</location>
    </subcellularLocation>
</comment>
<evidence type="ECO:0008006" key="9">
    <source>
        <dbReference type="Google" id="ProtNLM"/>
    </source>
</evidence>
<evidence type="ECO:0000313" key="7">
    <source>
        <dbReference type="EMBL" id="CAH0376358.1"/>
    </source>
</evidence>
<dbReference type="Proteomes" id="UP000789595">
    <property type="component" value="Unassembled WGS sequence"/>
</dbReference>
<evidence type="ECO:0000256" key="5">
    <source>
        <dbReference type="ARBA" id="ARBA00023273"/>
    </source>
</evidence>
<dbReference type="PROSITE" id="PS50096">
    <property type="entry name" value="IQ"/>
    <property type="match status" value="1"/>
</dbReference>
<evidence type="ECO:0000256" key="6">
    <source>
        <dbReference type="SAM" id="MobiDB-lite"/>
    </source>
</evidence>
<dbReference type="GO" id="GO:0031514">
    <property type="term" value="C:motile cilium"/>
    <property type="evidence" value="ECO:0007669"/>
    <property type="project" value="TreeGrafter"/>
</dbReference>
<dbReference type="GO" id="GO:0044782">
    <property type="term" value="P:cilium organization"/>
    <property type="evidence" value="ECO:0007669"/>
    <property type="project" value="TreeGrafter"/>
</dbReference>
<keyword evidence="3" id="KW-0963">Cytoplasm</keyword>
<name>A0A8J2SPG3_9STRA</name>